<dbReference type="PANTHER" id="PTHR24216:SF65">
    <property type="entry name" value="PAXILLIN-LIKE PROTEIN 1"/>
    <property type="match status" value="1"/>
</dbReference>
<proteinExistence type="predicted"/>
<feature type="region of interest" description="Disordered" evidence="1">
    <location>
        <begin position="689"/>
        <end position="796"/>
    </location>
</feature>
<evidence type="ECO:0008006" key="6">
    <source>
        <dbReference type="Google" id="ProtNLM"/>
    </source>
</evidence>
<evidence type="ECO:0000256" key="2">
    <source>
        <dbReference type="SAM" id="Phobius"/>
    </source>
</evidence>
<dbReference type="PANTHER" id="PTHR24216">
    <property type="entry name" value="PAXILLIN-RELATED"/>
    <property type="match status" value="1"/>
</dbReference>
<keyword evidence="2" id="KW-0472">Membrane</keyword>
<feature type="compositionally biased region" description="Pro residues" evidence="1">
    <location>
        <begin position="742"/>
        <end position="768"/>
    </location>
</feature>
<dbReference type="InterPro" id="IPR022435">
    <property type="entry name" value="Surface-anchored_actinobac"/>
</dbReference>
<accession>A0ABP8WDH7</accession>
<protein>
    <recommendedName>
        <fullName evidence="6">Surface-anchored protein</fullName>
    </recommendedName>
</protein>
<evidence type="ECO:0000313" key="5">
    <source>
        <dbReference type="Proteomes" id="UP001500843"/>
    </source>
</evidence>
<keyword evidence="5" id="KW-1185">Reference proteome</keyword>
<sequence>MLITIAAVAVTVVPAVPVAADTTAESKLVNVAASLTGGTGALRGSASPNGTAPDLQLRVPSRLAQEVPADSSFSWLGPTGEMRWSTVSLLDYDQTQDVAALRLSTRSVRPTTLATEDPNLHFSMPNVVAPGSFALYGLPESRQDGATGPDAPTELFRWGTGEQRDGSPQGLDATYALPAREIFNTGASFGASGMYCFDLGFTATLADGTPAGAVGTIRIAVGDTVAVDAPCGTATGEVPGEAPGPDPEPDPEPSPDPEPDPEVRVISDGHIDAIAPEVDTDESGAQSLALRAHHDTLGWLDWDRFVLHSDDTARLTLPATFTPANDWTFVGEPGQTIWNSPYSQVPGLPWVGMSTQSPTLRASTADDASVSVRIDAVTGPGGTQAPGHLALDTGRAHNYGSEKNGAGLLANTKNGLPAGYLLPVGTHVHYSWFFDQPGVYCIAITVGAELADGTLHTAAEQLTHVVGETVDPATVQPCGTTADYPAVDGRPSTLPAEPVDGPVLVEGSFWDVSLDLDGSALRADLLRSSSYRDALPERLELEDAIFRGSLADDGAYWFGHDGGKFSYRSRDEVPYLRWNTLGVPQDEVTGDVTWTIDRVDGPGDLWVEQEKPRRTVFDTAAGVTTASVWPQTDTSNTSWAVTRPGKYCVETTWSVPTQEHGTVSTTRTLTIVADGDGDGFEHDAGTLTETCVDETPPDPDPSDPDPSDPDPSDPSPSDPSPSDPGPSDPSPSDPDPSDPDPSDPSPSDPSPSDPGPSDPSPSGSPTPGEPGGSDSQDPPEPDSGTPDAGPGGVLAATGADPLAAVVAAVFLLLVGSGLLVARRRWVAAVNGAPAEN</sequence>
<feature type="region of interest" description="Disordered" evidence="1">
    <location>
        <begin position="230"/>
        <end position="263"/>
    </location>
</feature>
<feature type="transmembrane region" description="Helical" evidence="2">
    <location>
        <begin position="802"/>
        <end position="821"/>
    </location>
</feature>
<feature type="chain" id="PRO_5045235639" description="Surface-anchored protein" evidence="3">
    <location>
        <begin position="20"/>
        <end position="836"/>
    </location>
</feature>
<evidence type="ECO:0000313" key="4">
    <source>
        <dbReference type="EMBL" id="GAA4687389.1"/>
    </source>
</evidence>
<feature type="compositionally biased region" description="Acidic residues" evidence="1">
    <location>
        <begin position="247"/>
        <end position="260"/>
    </location>
</feature>
<feature type="compositionally biased region" description="Pro residues" evidence="1">
    <location>
        <begin position="712"/>
        <end position="734"/>
    </location>
</feature>
<feature type="compositionally biased region" description="Acidic residues" evidence="1">
    <location>
        <begin position="691"/>
        <end position="711"/>
    </location>
</feature>
<dbReference type="NCBIfam" id="TIGR03769">
    <property type="entry name" value="P_ac_wall_RPT"/>
    <property type="match status" value="1"/>
</dbReference>
<keyword evidence="3" id="KW-0732">Signal</keyword>
<dbReference type="NCBIfam" id="NF038134">
    <property type="entry name" value="choice_anch_M"/>
    <property type="match status" value="1"/>
</dbReference>
<evidence type="ECO:0000256" key="1">
    <source>
        <dbReference type="SAM" id="MobiDB-lite"/>
    </source>
</evidence>
<keyword evidence="2" id="KW-1133">Transmembrane helix</keyword>
<feature type="signal peptide" evidence="3">
    <location>
        <begin position="1"/>
        <end position="19"/>
    </location>
</feature>
<reference evidence="5" key="1">
    <citation type="journal article" date="2019" name="Int. J. Syst. Evol. Microbiol.">
        <title>The Global Catalogue of Microorganisms (GCM) 10K type strain sequencing project: providing services to taxonomists for standard genome sequencing and annotation.</title>
        <authorList>
            <consortium name="The Broad Institute Genomics Platform"/>
            <consortium name="The Broad Institute Genome Sequencing Center for Infectious Disease"/>
            <person name="Wu L."/>
            <person name="Ma J."/>
        </authorList>
    </citation>
    <scope>NUCLEOTIDE SEQUENCE [LARGE SCALE GENOMIC DNA]</scope>
    <source>
        <strain evidence="5">JCM 17975</strain>
    </source>
</reference>
<comment type="caution">
    <text evidence="4">The sequence shown here is derived from an EMBL/GenBank/DDBJ whole genome shotgun (WGS) entry which is preliminary data.</text>
</comment>
<gene>
    <name evidence="4" type="ORF">GCM10023198_02190</name>
</gene>
<dbReference type="RefSeq" id="WP_253875539.1">
    <property type="nucleotide sequence ID" value="NZ_BAABHM010000002.1"/>
</dbReference>
<name>A0ABP8WDH7_9MICO</name>
<evidence type="ECO:0000256" key="3">
    <source>
        <dbReference type="SAM" id="SignalP"/>
    </source>
</evidence>
<dbReference type="Proteomes" id="UP001500843">
    <property type="component" value="Unassembled WGS sequence"/>
</dbReference>
<dbReference type="EMBL" id="BAABHM010000002">
    <property type="protein sequence ID" value="GAA4687389.1"/>
    <property type="molecule type" value="Genomic_DNA"/>
</dbReference>
<keyword evidence="2" id="KW-0812">Transmembrane</keyword>
<organism evidence="4 5">
    <name type="scientific">Promicromonospora umidemergens</name>
    <dbReference type="NCBI Taxonomy" id="629679"/>
    <lineage>
        <taxon>Bacteria</taxon>
        <taxon>Bacillati</taxon>
        <taxon>Actinomycetota</taxon>
        <taxon>Actinomycetes</taxon>
        <taxon>Micrococcales</taxon>
        <taxon>Promicromonosporaceae</taxon>
        <taxon>Promicromonospora</taxon>
    </lineage>
</organism>